<dbReference type="AlphaFoldDB" id="A0A388SDC8"/>
<dbReference type="SUPFAM" id="SSF51283">
    <property type="entry name" value="dUTPase-like"/>
    <property type="match status" value="1"/>
</dbReference>
<keyword evidence="5 7" id="KW-0546">Nucleotide metabolism</keyword>
<keyword evidence="10" id="KW-1185">Reference proteome</keyword>
<evidence type="ECO:0000256" key="2">
    <source>
        <dbReference type="ARBA" id="ARBA00022723"/>
    </source>
</evidence>
<evidence type="ECO:0000256" key="3">
    <source>
        <dbReference type="ARBA" id="ARBA00022801"/>
    </source>
</evidence>
<evidence type="ECO:0000256" key="7">
    <source>
        <dbReference type="HAMAP-Rule" id="MF_00116"/>
    </source>
</evidence>
<dbReference type="InterPro" id="IPR033704">
    <property type="entry name" value="dUTPase_trimeric"/>
</dbReference>
<dbReference type="NCBIfam" id="NF001862">
    <property type="entry name" value="PRK00601.1"/>
    <property type="match status" value="1"/>
</dbReference>
<reference evidence="9 10" key="1">
    <citation type="journal article" date="2018" name="Int. J. Syst. Evol. Microbiol.">
        <title>Mesosutterella multiformis gen. nov., sp. nov., a member of the family Sutterellaceae and Sutterella megalosphaeroides sp. nov., isolated from human faeces.</title>
        <authorList>
            <person name="Sakamoto M."/>
            <person name="Ikeyama N."/>
            <person name="Kunihiro T."/>
            <person name="Iino T."/>
            <person name="Yuki M."/>
            <person name="Ohkuma M."/>
        </authorList>
    </citation>
    <scope>NUCLEOTIDE SEQUENCE [LARGE SCALE GENOMIC DNA]</scope>
    <source>
        <strain evidence="9 10">4NBBH2</strain>
    </source>
</reference>
<dbReference type="InterPro" id="IPR036157">
    <property type="entry name" value="dUTPase-like_sf"/>
</dbReference>
<keyword evidence="2 7" id="KW-0479">Metal-binding</keyword>
<evidence type="ECO:0000313" key="9">
    <source>
        <dbReference type="EMBL" id="GBO93653.1"/>
    </source>
</evidence>
<dbReference type="FunFam" id="2.70.40.10:FF:000002">
    <property type="entry name" value="dUTP diphosphatase"/>
    <property type="match status" value="1"/>
</dbReference>
<dbReference type="UniPathway" id="UPA00610">
    <property type="reaction ID" value="UER00666"/>
</dbReference>
<evidence type="ECO:0000313" key="10">
    <source>
        <dbReference type="Proteomes" id="UP000266091"/>
    </source>
</evidence>
<dbReference type="OrthoDB" id="9809956at2"/>
<evidence type="ECO:0000256" key="4">
    <source>
        <dbReference type="ARBA" id="ARBA00022842"/>
    </source>
</evidence>
<comment type="cofactor">
    <cofactor evidence="7">
        <name>Mg(2+)</name>
        <dbReference type="ChEBI" id="CHEBI:18420"/>
    </cofactor>
</comment>
<accession>A0A401LHC5</accession>
<dbReference type="RefSeq" id="WP_116269992.1">
    <property type="nucleotide sequence ID" value="NZ_BGZJ01000001.1"/>
</dbReference>
<feature type="binding site" evidence="7">
    <location>
        <position position="81"/>
    </location>
    <ligand>
        <name>substrate</name>
    </ligand>
</feature>
<sequence length="149" mass="15875">MLRIALKVLDPRAKEHLPKTATAGSAGVDLKALLDSPLTVNPGETTLVHTGLAVHIADPGYAALILPRSGLGHKHGIVLGNLVGLIDSDYQGELMISVWNRGRDAFTINPFDRIAQLVIVPVAQPEFELVDEFGETDRGTNGFGSTGTR</sequence>
<feature type="domain" description="dUTPase-like" evidence="8">
    <location>
        <begin position="15"/>
        <end position="147"/>
    </location>
</feature>
<keyword evidence="4 7" id="KW-0460">Magnesium</keyword>
<comment type="function">
    <text evidence="7">This enzyme is involved in nucleotide metabolism: it produces dUMP, the immediate precursor of thymidine nucleotides and it decreases the intracellular concentration of dUTP so that uracil cannot be incorporated into DNA.</text>
</comment>
<proteinExistence type="inferred from homology"/>
<dbReference type="HAMAP" id="MF_00116">
    <property type="entry name" value="dUTPase_bact"/>
    <property type="match status" value="1"/>
</dbReference>
<dbReference type="GO" id="GO:0006226">
    <property type="term" value="P:dUMP biosynthetic process"/>
    <property type="evidence" value="ECO:0007669"/>
    <property type="project" value="UniProtKB-UniRule"/>
</dbReference>
<keyword evidence="3 7" id="KW-0378">Hydrolase</keyword>
<feature type="binding site" evidence="7">
    <location>
        <begin position="68"/>
        <end position="70"/>
    </location>
    <ligand>
        <name>substrate</name>
    </ligand>
</feature>
<dbReference type="PANTHER" id="PTHR11241:SF0">
    <property type="entry name" value="DEOXYURIDINE 5'-TRIPHOSPHATE NUCLEOTIDOHYDROLASE"/>
    <property type="match status" value="1"/>
</dbReference>
<name>A0A388SDC8_9BURK</name>
<dbReference type="GO" id="GO:0046081">
    <property type="term" value="P:dUTP catabolic process"/>
    <property type="evidence" value="ECO:0007669"/>
    <property type="project" value="InterPro"/>
</dbReference>
<comment type="caution">
    <text evidence="7">Lacks conserved residue(s) required for the propagation of feature annotation.</text>
</comment>
<dbReference type="GO" id="GO:0004170">
    <property type="term" value="F:dUTP diphosphatase activity"/>
    <property type="evidence" value="ECO:0007669"/>
    <property type="project" value="UniProtKB-UniRule"/>
</dbReference>
<dbReference type="PANTHER" id="PTHR11241">
    <property type="entry name" value="DEOXYURIDINE 5'-TRIPHOSPHATE NUCLEOTIDOHYDROLASE"/>
    <property type="match status" value="1"/>
</dbReference>
<dbReference type="NCBIfam" id="TIGR00576">
    <property type="entry name" value="dut"/>
    <property type="match status" value="1"/>
</dbReference>
<organism evidence="9 10">
    <name type="scientific">Mesosutterella multiformis</name>
    <dbReference type="NCBI Taxonomy" id="2259133"/>
    <lineage>
        <taxon>Bacteria</taxon>
        <taxon>Pseudomonadati</taxon>
        <taxon>Pseudomonadota</taxon>
        <taxon>Betaproteobacteria</taxon>
        <taxon>Burkholderiales</taxon>
        <taxon>Sutterellaceae</taxon>
        <taxon>Mesosutterella</taxon>
    </lineage>
</organism>
<dbReference type="Pfam" id="PF00692">
    <property type="entry name" value="dUTPase"/>
    <property type="match status" value="1"/>
</dbReference>
<evidence type="ECO:0000256" key="1">
    <source>
        <dbReference type="ARBA" id="ARBA00006581"/>
    </source>
</evidence>
<dbReference type="Gene3D" id="2.70.40.10">
    <property type="match status" value="1"/>
</dbReference>
<accession>A0A388SDC8</accession>
<comment type="similarity">
    <text evidence="1 7">Belongs to the dUTPase family.</text>
</comment>
<dbReference type="InterPro" id="IPR008181">
    <property type="entry name" value="dUTPase"/>
</dbReference>
<dbReference type="InterPro" id="IPR029054">
    <property type="entry name" value="dUTPase-like"/>
</dbReference>
<comment type="catalytic activity">
    <reaction evidence="6 7">
        <text>dUTP + H2O = dUMP + diphosphate + H(+)</text>
        <dbReference type="Rhea" id="RHEA:10248"/>
        <dbReference type="ChEBI" id="CHEBI:15377"/>
        <dbReference type="ChEBI" id="CHEBI:15378"/>
        <dbReference type="ChEBI" id="CHEBI:33019"/>
        <dbReference type="ChEBI" id="CHEBI:61555"/>
        <dbReference type="ChEBI" id="CHEBI:246422"/>
        <dbReference type="EC" id="3.6.1.23"/>
    </reaction>
</comment>
<evidence type="ECO:0000256" key="6">
    <source>
        <dbReference type="ARBA" id="ARBA00047686"/>
    </source>
</evidence>
<feature type="binding site" evidence="7">
    <location>
        <begin position="85"/>
        <end position="87"/>
    </location>
    <ligand>
        <name>substrate</name>
    </ligand>
</feature>
<comment type="caution">
    <text evidence="9">The sequence shown here is derived from an EMBL/GenBank/DDBJ whole genome shotgun (WGS) entry which is preliminary data.</text>
</comment>
<dbReference type="CDD" id="cd07557">
    <property type="entry name" value="trimeric_dUTPase"/>
    <property type="match status" value="1"/>
</dbReference>
<gene>
    <name evidence="7 9" type="primary">dut</name>
    <name evidence="9" type="ORF">MESMUL_10070</name>
</gene>
<protein>
    <recommendedName>
        <fullName evidence="7">Deoxyuridine 5'-triphosphate nucleotidohydrolase</fullName>
        <shortName evidence="7">dUTPase</shortName>
        <ecNumber evidence="7">3.6.1.23</ecNumber>
    </recommendedName>
    <alternativeName>
        <fullName evidence="7">dUTP pyrophosphatase</fullName>
    </alternativeName>
</protein>
<dbReference type="EMBL" id="BGZJ01000001">
    <property type="protein sequence ID" value="GBO93653.1"/>
    <property type="molecule type" value="Genomic_DNA"/>
</dbReference>
<dbReference type="GO" id="GO:0000287">
    <property type="term" value="F:magnesium ion binding"/>
    <property type="evidence" value="ECO:0007669"/>
    <property type="project" value="UniProtKB-UniRule"/>
</dbReference>
<evidence type="ECO:0000259" key="8">
    <source>
        <dbReference type="Pfam" id="PF00692"/>
    </source>
</evidence>
<dbReference type="EC" id="3.6.1.23" evidence="7"/>
<dbReference type="Proteomes" id="UP000266091">
    <property type="component" value="Unassembled WGS sequence"/>
</dbReference>
<evidence type="ECO:0000256" key="5">
    <source>
        <dbReference type="ARBA" id="ARBA00023080"/>
    </source>
</evidence>
<comment type="pathway">
    <text evidence="7">Pyrimidine metabolism; dUMP biosynthesis; dUMP from dCTP (dUTP route): step 2/2.</text>
</comment>